<dbReference type="KEGG" id="vg:10327450"/>
<protein>
    <recommendedName>
        <fullName evidence="3">Gp172</fullName>
    </recommendedName>
</protein>
<organism evidence="1 2">
    <name type="scientific">Synechococcus phage S-SM1</name>
    <dbReference type="NCBI Taxonomy" id="444859"/>
    <lineage>
        <taxon>Viruses</taxon>
        <taxon>Duplodnaviria</taxon>
        <taxon>Heunggongvirae</taxon>
        <taxon>Uroviricota</taxon>
        <taxon>Caudoviricetes</taxon>
        <taxon>Pantevenvirales</taxon>
        <taxon>Kyanoviridae</taxon>
        <taxon>Thetisvirus</taxon>
        <taxon>Thetisvirus ssm1</taxon>
    </lineage>
</organism>
<keyword evidence="2" id="KW-1185">Reference proteome</keyword>
<dbReference type="OrthoDB" id="25340at10239"/>
<sequence>MEETPIKLILLNQRSEYLIGKVTELDEEPSLLIENCYEVTDEDTIIPFPRYSAQRDVFLTSEGVMSILDPAPKLLETYKAL</sequence>
<gene>
    <name evidence="1" type="ORF">SSM1_178</name>
</gene>
<accession>E3SII5</accession>
<evidence type="ECO:0008006" key="3">
    <source>
        <dbReference type="Google" id="ProtNLM"/>
    </source>
</evidence>
<evidence type="ECO:0000313" key="2">
    <source>
        <dbReference type="Proteomes" id="UP000006523"/>
    </source>
</evidence>
<name>E3SII5_9CAUD</name>
<proteinExistence type="predicted"/>
<evidence type="ECO:0000313" key="1">
    <source>
        <dbReference type="EMBL" id="ADO97172.1"/>
    </source>
</evidence>
<reference evidence="1 2" key="1">
    <citation type="journal article" date="2010" name="Environ. Microbiol.">
        <title>Genomic analysis of oceanic cyanobacterial myoviruses compared with T4-like myoviruses from diverse hosts and environments.</title>
        <authorList>
            <person name="Sullivan M.B."/>
            <person name="Huang K.H."/>
            <person name="Ignacio-Espinoza J.C."/>
            <person name="Berlin A.M."/>
            <person name="Kelly L."/>
            <person name="Weigele P.R."/>
            <person name="DeFrancesco A.S."/>
            <person name="Kern S.E."/>
            <person name="Thompson L.R."/>
            <person name="Young S."/>
            <person name="Yandava C."/>
            <person name="Fu R."/>
            <person name="Krastins B."/>
            <person name="Chase M."/>
            <person name="Sarracino D."/>
            <person name="Osburne M.S."/>
            <person name="Henn M.R."/>
            <person name="Chisholm S.W."/>
        </authorList>
    </citation>
    <scope>NUCLEOTIDE SEQUENCE [LARGE SCALE GENOMIC DNA]</scope>
    <source>
        <strain evidence="1">6501-1</strain>
    </source>
</reference>
<dbReference type="InterPro" id="IPR046691">
    <property type="entry name" value="DUF6561"/>
</dbReference>
<dbReference type="EMBL" id="GU071094">
    <property type="protein sequence ID" value="ADO97172.1"/>
    <property type="molecule type" value="Genomic_DNA"/>
</dbReference>
<dbReference type="GeneID" id="10327450"/>
<dbReference type="Proteomes" id="UP000006523">
    <property type="component" value="Segment"/>
</dbReference>
<dbReference type="RefSeq" id="YP_004323069.1">
    <property type="nucleotide sequence ID" value="NC_015282.1"/>
</dbReference>
<dbReference type="Pfam" id="PF20198">
    <property type="entry name" value="DUF6561"/>
    <property type="match status" value="1"/>
</dbReference>